<dbReference type="RefSeq" id="WP_058498880.1">
    <property type="nucleotide sequence ID" value="NZ_CAAAHW010000001.1"/>
</dbReference>
<dbReference type="EMBL" id="UGOB01000001">
    <property type="protein sequence ID" value="STX43909.1"/>
    <property type="molecule type" value="Genomic_DNA"/>
</dbReference>
<dbReference type="OrthoDB" id="5645049at2"/>
<reference evidence="3 5" key="2">
    <citation type="submission" date="2018-06" db="EMBL/GenBank/DDBJ databases">
        <authorList>
            <consortium name="Pathogen Informatics"/>
            <person name="Doyle S."/>
        </authorList>
    </citation>
    <scope>NUCLEOTIDE SEQUENCE [LARGE SCALE GENOMIC DNA]</scope>
    <source>
        <strain evidence="3 5">NCTC12388</strain>
    </source>
</reference>
<name>A0A378J8X6_9GAMM</name>
<reference evidence="2 4" key="1">
    <citation type="submission" date="2015-11" db="EMBL/GenBank/DDBJ databases">
        <title>Genomic analysis of 38 Legionella species identifies large and diverse effector repertoires.</title>
        <authorList>
            <person name="Burstein D."/>
            <person name="Amaro F."/>
            <person name="Zusman T."/>
            <person name="Lifshitz Z."/>
            <person name="Cohen O."/>
            <person name="Gilbert J.A."/>
            <person name="Pupko T."/>
            <person name="Shuman H.A."/>
            <person name="Segal G."/>
        </authorList>
    </citation>
    <scope>NUCLEOTIDE SEQUENCE [LARGE SCALE GENOMIC DNA]</scope>
    <source>
        <strain evidence="2 4">Lyon 8420412</strain>
    </source>
</reference>
<feature type="chain" id="PRO_5017028177" evidence="1">
    <location>
        <begin position="19"/>
        <end position="138"/>
    </location>
</feature>
<gene>
    <name evidence="2" type="ORF">Lgra_1740</name>
    <name evidence="3" type="ORF">NCTC12388_01270</name>
</gene>
<keyword evidence="4" id="KW-1185">Reference proteome</keyword>
<dbReference type="EMBL" id="LNYE01000022">
    <property type="protein sequence ID" value="KTD10774.1"/>
    <property type="molecule type" value="Genomic_DNA"/>
</dbReference>
<dbReference type="Proteomes" id="UP000254476">
    <property type="component" value="Unassembled WGS sequence"/>
</dbReference>
<proteinExistence type="predicted"/>
<accession>A0A378J8X6</accession>
<dbReference type="AlphaFoldDB" id="A0A378J8X6"/>
<organism evidence="3 5">
    <name type="scientific">Legionella gratiana</name>
    <dbReference type="NCBI Taxonomy" id="45066"/>
    <lineage>
        <taxon>Bacteria</taxon>
        <taxon>Pseudomonadati</taxon>
        <taxon>Pseudomonadota</taxon>
        <taxon>Gammaproteobacteria</taxon>
        <taxon>Legionellales</taxon>
        <taxon>Legionellaceae</taxon>
        <taxon>Legionella</taxon>
    </lineage>
</organism>
<dbReference type="InterPro" id="IPR010694">
    <property type="entry name" value="Uncharacterised_VirK"/>
</dbReference>
<sequence>MQKITLSALALFSSVIYAEQLTTFADIADAVSQGKKITLVMNLQECISPKMPSNSIIGSVRPNAFLVINNSRITASDRHFTLDNPTAMGNPTFEYIKYNINSDGSVSIKNTVMNATNYQQIASYQVDCELNKGFKAFD</sequence>
<dbReference type="Proteomes" id="UP000054691">
    <property type="component" value="Unassembled WGS sequence"/>
</dbReference>
<evidence type="ECO:0000313" key="4">
    <source>
        <dbReference type="Proteomes" id="UP000054691"/>
    </source>
</evidence>
<evidence type="ECO:0000313" key="2">
    <source>
        <dbReference type="EMBL" id="KTD10774.1"/>
    </source>
</evidence>
<keyword evidence="1" id="KW-0732">Signal</keyword>
<dbReference type="Pfam" id="PF06903">
    <property type="entry name" value="VirK"/>
    <property type="match status" value="1"/>
</dbReference>
<evidence type="ECO:0000313" key="3">
    <source>
        <dbReference type="EMBL" id="STX43909.1"/>
    </source>
</evidence>
<evidence type="ECO:0000313" key="5">
    <source>
        <dbReference type="Proteomes" id="UP000254476"/>
    </source>
</evidence>
<feature type="signal peptide" evidence="1">
    <location>
        <begin position="1"/>
        <end position="18"/>
    </location>
</feature>
<evidence type="ECO:0000256" key="1">
    <source>
        <dbReference type="SAM" id="SignalP"/>
    </source>
</evidence>
<protein>
    <submittedName>
        <fullName evidence="3">VirK protein</fullName>
    </submittedName>
</protein>